<reference evidence="3" key="1">
    <citation type="submission" date="2017-02" db="EMBL/GenBank/DDBJ databases">
        <authorList>
            <person name="Varghese N."/>
            <person name="Submissions S."/>
        </authorList>
    </citation>
    <scope>NUCLEOTIDE SEQUENCE [LARGE SCALE GENOMIC DNA]</scope>
    <source>
        <strain evidence="3">ATCC 700200</strain>
    </source>
</reference>
<dbReference type="Gene3D" id="1.10.1220.10">
    <property type="entry name" value="Met repressor-like"/>
    <property type="match status" value="1"/>
</dbReference>
<feature type="region of interest" description="Disordered" evidence="1">
    <location>
        <begin position="42"/>
        <end position="65"/>
    </location>
</feature>
<gene>
    <name evidence="2" type="ORF">SAMN02745166_00003</name>
</gene>
<evidence type="ECO:0000256" key="1">
    <source>
        <dbReference type="SAM" id="MobiDB-lite"/>
    </source>
</evidence>
<evidence type="ECO:0000313" key="2">
    <source>
        <dbReference type="EMBL" id="SKA75260.1"/>
    </source>
</evidence>
<name>A0A1T4WD98_9BACT</name>
<dbReference type="Proteomes" id="UP000190774">
    <property type="component" value="Unassembled WGS sequence"/>
</dbReference>
<dbReference type="InterPro" id="IPR010985">
    <property type="entry name" value="Ribbon_hlx_hlx"/>
</dbReference>
<dbReference type="AlphaFoldDB" id="A0A1T4WD98"/>
<accession>A0A1T4WD98</accession>
<organism evidence="2 3">
    <name type="scientific">Prosthecobacter debontii</name>
    <dbReference type="NCBI Taxonomy" id="48467"/>
    <lineage>
        <taxon>Bacteria</taxon>
        <taxon>Pseudomonadati</taxon>
        <taxon>Verrucomicrobiota</taxon>
        <taxon>Verrucomicrobiia</taxon>
        <taxon>Verrucomicrobiales</taxon>
        <taxon>Verrucomicrobiaceae</taxon>
        <taxon>Prosthecobacter</taxon>
    </lineage>
</organism>
<dbReference type="GO" id="GO:0006355">
    <property type="term" value="P:regulation of DNA-templated transcription"/>
    <property type="evidence" value="ECO:0007669"/>
    <property type="project" value="InterPro"/>
</dbReference>
<dbReference type="EMBL" id="FUYE01000001">
    <property type="protein sequence ID" value="SKA75260.1"/>
    <property type="molecule type" value="Genomic_DNA"/>
</dbReference>
<dbReference type="InterPro" id="IPR013321">
    <property type="entry name" value="Arc_rbn_hlx_hlx"/>
</dbReference>
<sequence length="65" mass="7426">MESRKSFLLRINPQLWKELEGWAEADMRSVNAQIEFILKQAVQRRKGSGKPPSLQEGSEAIPKES</sequence>
<proteinExistence type="predicted"/>
<dbReference type="STRING" id="48467.SAMN02745166_00003"/>
<evidence type="ECO:0000313" key="3">
    <source>
        <dbReference type="Proteomes" id="UP000190774"/>
    </source>
</evidence>
<dbReference type="RefSeq" id="WP_078811249.1">
    <property type="nucleotide sequence ID" value="NZ_FUYE01000001.1"/>
</dbReference>
<dbReference type="OrthoDB" id="9812601at2"/>
<dbReference type="SUPFAM" id="SSF47598">
    <property type="entry name" value="Ribbon-helix-helix"/>
    <property type="match status" value="1"/>
</dbReference>
<keyword evidence="3" id="KW-1185">Reference proteome</keyword>
<protein>
    <submittedName>
        <fullName evidence="2">Uncharacterized protein</fullName>
    </submittedName>
</protein>